<dbReference type="EMBL" id="CP029077">
    <property type="protein sequence ID" value="QED23871.1"/>
    <property type="molecule type" value="Genomic_DNA"/>
</dbReference>
<organism evidence="17 18">
    <name type="scientific">Candidatus Deianiraea vastatrix</name>
    <dbReference type="NCBI Taxonomy" id="2163644"/>
    <lineage>
        <taxon>Bacteria</taxon>
        <taxon>Pseudomonadati</taxon>
        <taxon>Pseudomonadota</taxon>
        <taxon>Alphaproteobacteria</taxon>
        <taxon>Rickettsiales</taxon>
        <taxon>Candidatus Deianiraeaceae</taxon>
        <taxon>Candidatus Deianiraea</taxon>
    </lineage>
</organism>
<dbReference type="AlphaFoldDB" id="A0A5B8XIS2"/>
<reference evidence="17 18" key="1">
    <citation type="journal article" date="2019" name="ISME J.">
        <title>Deianiraea, an extracellular bacterium associated with the ciliate Paramecium, suggests an alternative scenario for the evolution of Rickettsiales.</title>
        <authorList>
            <person name="Castelli M."/>
            <person name="Sabaneyeva E."/>
            <person name="Lanzoni O."/>
            <person name="Lebedeva N."/>
            <person name="Floriano A.M."/>
            <person name="Gaiarsa S."/>
            <person name="Benken K."/>
            <person name="Modeo L."/>
            <person name="Bandi C."/>
            <person name="Potekhin A."/>
            <person name="Sassera D."/>
            <person name="Petroni G."/>
        </authorList>
    </citation>
    <scope>NUCLEOTIDE SEQUENCE [LARGE SCALE GENOMIC DNA]</scope>
    <source>
        <strain evidence="17">CyL4-1</strain>
    </source>
</reference>
<evidence type="ECO:0000313" key="18">
    <source>
        <dbReference type="Proteomes" id="UP000321934"/>
    </source>
</evidence>
<dbReference type="PROSITE" id="PS51273">
    <property type="entry name" value="GATASE_TYPE_1"/>
    <property type="match status" value="1"/>
</dbReference>
<dbReference type="OrthoDB" id="9801107at2"/>
<keyword evidence="10" id="KW-0665">Pyrimidine biosynthesis</keyword>
<evidence type="ECO:0000256" key="13">
    <source>
        <dbReference type="ARBA" id="ARBA00079941"/>
    </source>
</evidence>
<keyword evidence="8" id="KW-0460">Magnesium</keyword>
<evidence type="ECO:0000256" key="2">
    <source>
        <dbReference type="ARBA" id="ARBA00007533"/>
    </source>
</evidence>
<dbReference type="PANTHER" id="PTHR11550:SF0">
    <property type="entry name" value="CTP SYNTHASE-RELATED"/>
    <property type="match status" value="1"/>
</dbReference>
<feature type="domain" description="Glutamine amidotransferase" evidence="15">
    <location>
        <begin position="306"/>
        <end position="553"/>
    </location>
</feature>
<gene>
    <name evidence="17" type="ORF">Deia_01090</name>
</gene>
<keyword evidence="18" id="KW-1185">Reference proteome</keyword>
<evidence type="ECO:0000259" key="16">
    <source>
        <dbReference type="Pfam" id="PF06418"/>
    </source>
</evidence>
<protein>
    <recommendedName>
        <fullName evidence="3">CTP synthase (glutamine hydrolyzing)</fullName>
        <ecNumber evidence="3">6.3.4.2</ecNumber>
    </recommendedName>
    <alternativeName>
        <fullName evidence="13">Cytidine 5'-triphosphate synthase</fullName>
    </alternativeName>
    <alternativeName>
        <fullName evidence="14">Cytidine triphosphate synthetase</fullName>
    </alternativeName>
    <alternativeName>
        <fullName evidence="12">UTP--ammonia ligase</fullName>
    </alternativeName>
</protein>
<dbReference type="InterPro" id="IPR027417">
    <property type="entry name" value="P-loop_NTPase"/>
</dbReference>
<comment type="catalytic activity">
    <reaction evidence="11">
        <text>UTP + L-glutamine + ATP + H2O = CTP + L-glutamate + ADP + phosphate + 2 H(+)</text>
        <dbReference type="Rhea" id="RHEA:26426"/>
        <dbReference type="ChEBI" id="CHEBI:15377"/>
        <dbReference type="ChEBI" id="CHEBI:15378"/>
        <dbReference type="ChEBI" id="CHEBI:29985"/>
        <dbReference type="ChEBI" id="CHEBI:30616"/>
        <dbReference type="ChEBI" id="CHEBI:37563"/>
        <dbReference type="ChEBI" id="CHEBI:43474"/>
        <dbReference type="ChEBI" id="CHEBI:46398"/>
        <dbReference type="ChEBI" id="CHEBI:58359"/>
        <dbReference type="ChEBI" id="CHEBI:456216"/>
        <dbReference type="EC" id="6.3.4.2"/>
    </reaction>
</comment>
<evidence type="ECO:0000256" key="10">
    <source>
        <dbReference type="ARBA" id="ARBA00022975"/>
    </source>
</evidence>
<dbReference type="SUPFAM" id="SSF52317">
    <property type="entry name" value="Class I glutamine amidotransferase-like"/>
    <property type="match status" value="1"/>
</dbReference>
<dbReference type="InterPro" id="IPR029062">
    <property type="entry name" value="Class_I_gatase-like"/>
</dbReference>
<dbReference type="GO" id="GO:0046872">
    <property type="term" value="F:metal ion binding"/>
    <property type="evidence" value="ECO:0007669"/>
    <property type="project" value="UniProtKB-KW"/>
</dbReference>
<evidence type="ECO:0000256" key="11">
    <source>
        <dbReference type="ARBA" id="ARBA00047781"/>
    </source>
</evidence>
<sequence length="556" mass="62638">MAKIIFVTGGVVSSLGKGIVAASLGNILQNEGFSVKIKKLDPYLNIDPGTMNPTQHGEVFVTNDGGETDLDLGHYERFTGKCSSRHDNVTSGRIYQRLLEKERRGEYLGKTVQVVPHVTDLIKEFIMQDVEKYDFTICEIGGTVGDIEQQAFLEAIRQTRYDFGRQNTMSLHVTLLPYINASDEIKTKPTQNSVKDLMSYGIAADVLVCRTSRPLEEGDKKKLSAFCNVDLKNVIEAPDVKNIYEIPIIYAQNGLGRCVLQYFNLQQNKELFEKNLTPWANFVKSANEAKEVRKIAIVGKYISSKDSYKSLIESIYHACIHQNIKPEIHLVDAKDIMSIKEAENKLAGFHCAVIAGGFGTDGILGKIHCITYLRENNIPMLGICLGMQLSVIEFARNVAGLNVTSSEFNDLFSNFNDAKYIVDIMQNWKTDTGDDIVRTKDADLGGTMRLGSYISHILPNTLAHQVYQKDEIRERHRHRYEVDIKYREKLAEFGGVFSSLSPDGKLPEIFEIHKFRDKNGKENELKFFITVQFHPEFNSNPLSPNPIFVSLIKACI</sequence>
<keyword evidence="6" id="KW-0547">Nucleotide-binding</keyword>
<proteinExistence type="inferred from homology"/>
<dbReference type="RefSeq" id="WP_146821321.1">
    <property type="nucleotide sequence ID" value="NZ_CP029077.1"/>
</dbReference>
<evidence type="ECO:0000313" key="17">
    <source>
        <dbReference type="EMBL" id="QED23871.1"/>
    </source>
</evidence>
<dbReference type="InterPro" id="IPR033828">
    <property type="entry name" value="GATase1_CTP_Synthase"/>
</dbReference>
<evidence type="ECO:0000256" key="7">
    <source>
        <dbReference type="ARBA" id="ARBA00022840"/>
    </source>
</evidence>
<evidence type="ECO:0000256" key="12">
    <source>
        <dbReference type="ARBA" id="ARBA00075170"/>
    </source>
</evidence>
<comment type="similarity">
    <text evidence="2">Belongs to the CTP synthase family.</text>
</comment>
<evidence type="ECO:0000256" key="5">
    <source>
        <dbReference type="ARBA" id="ARBA00022723"/>
    </source>
</evidence>
<dbReference type="SUPFAM" id="SSF52540">
    <property type="entry name" value="P-loop containing nucleoside triphosphate hydrolases"/>
    <property type="match status" value="1"/>
</dbReference>
<evidence type="ECO:0000256" key="8">
    <source>
        <dbReference type="ARBA" id="ARBA00022842"/>
    </source>
</evidence>
<evidence type="ECO:0000256" key="6">
    <source>
        <dbReference type="ARBA" id="ARBA00022741"/>
    </source>
</evidence>
<dbReference type="NCBIfam" id="TIGR00337">
    <property type="entry name" value="PyrG"/>
    <property type="match status" value="1"/>
</dbReference>
<dbReference type="GO" id="GO:0042802">
    <property type="term" value="F:identical protein binding"/>
    <property type="evidence" value="ECO:0007669"/>
    <property type="project" value="TreeGrafter"/>
</dbReference>
<dbReference type="EC" id="6.3.4.2" evidence="3"/>
<evidence type="ECO:0000256" key="1">
    <source>
        <dbReference type="ARBA" id="ARBA00005171"/>
    </source>
</evidence>
<dbReference type="FunFam" id="3.40.50.300:FF:000009">
    <property type="entry name" value="CTP synthase"/>
    <property type="match status" value="1"/>
</dbReference>
<name>A0A5B8XIS2_9RICK</name>
<dbReference type="Pfam" id="PF06418">
    <property type="entry name" value="CTP_synth_N"/>
    <property type="match status" value="1"/>
</dbReference>
<dbReference type="GO" id="GO:0019856">
    <property type="term" value="P:pyrimidine nucleobase biosynthetic process"/>
    <property type="evidence" value="ECO:0007669"/>
    <property type="project" value="TreeGrafter"/>
</dbReference>
<dbReference type="CDD" id="cd03113">
    <property type="entry name" value="CTPS_N"/>
    <property type="match status" value="1"/>
</dbReference>
<accession>A0A5B8XIS2</accession>
<dbReference type="InterPro" id="IPR017456">
    <property type="entry name" value="CTP_synthase_N"/>
</dbReference>
<keyword evidence="4" id="KW-0436">Ligase</keyword>
<dbReference type="UniPathway" id="UPA00159">
    <property type="reaction ID" value="UER00277"/>
</dbReference>
<evidence type="ECO:0000256" key="14">
    <source>
        <dbReference type="ARBA" id="ARBA00083191"/>
    </source>
</evidence>
<dbReference type="GO" id="GO:0003883">
    <property type="term" value="F:CTP synthase activity"/>
    <property type="evidence" value="ECO:0007669"/>
    <property type="project" value="UniProtKB-EC"/>
</dbReference>
<dbReference type="GO" id="GO:0044210">
    <property type="term" value="P:'de novo' CTP biosynthetic process"/>
    <property type="evidence" value="ECO:0007669"/>
    <property type="project" value="UniProtKB-UniPathway"/>
</dbReference>
<dbReference type="Gene3D" id="3.40.50.300">
    <property type="entry name" value="P-loop containing nucleotide triphosphate hydrolases"/>
    <property type="match status" value="1"/>
</dbReference>
<evidence type="ECO:0000256" key="4">
    <source>
        <dbReference type="ARBA" id="ARBA00022598"/>
    </source>
</evidence>
<dbReference type="CDD" id="cd01746">
    <property type="entry name" value="GATase1_CTP_Synthase"/>
    <property type="match status" value="1"/>
</dbReference>
<dbReference type="GO" id="GO:0005524">
    <property type="term" value="F:ATP binding"/>
    <property type="evidence" value="ECO:0007669"/>
    <property type="project" value="UniProtKB-KW"/>
</dbReference>
<comment type="pathway">
    <text evidence="1">Pyrimidine metabolism; CTP biosynthesis via de novo pathway; CTP from UDP: step 2/2.</text>
</comment>
<dbReference type="Gene3D" id="3.40.50.880">
    <property type="match status" value="1"/>
</dbReference>
<keyword evidence="7" id="KW-0067">ATP-binding</keyword>
<dbReference type="Proteomes" id="UP000321934">
    <property type="component" value="Chromosome"/>
</dbReference>
<dbReference type="InterPro" id="IPR004468">
    <property type="entry name" value="CTP_synthase"/>
</dbReference>
<dbReference type="NCBIfam" id="NF003792">
    <property type="entry name" value="PRK05380.1"/>
    <property type="match status" value="1"/>
</dbReference>
<feature type="domain" description="CTP synthase N-terminal" evidence="16">
    <location>
        <begin position="3"/>
        <end position="265"/>
    </location>
</feature>
<evidence type="ECO:0000256" key="9">
    <source>
        <dbReference type="ARBA" id="ARBA00022962"/>
    </source>
</evidence>
<evidence type="ECO:0000259" key="15">
    <source>
        <dbReference type="Pfam" id="PF00117"/>
    </source>
</evidence>
<dbReference type="InterPro" id="IPR017926">
    <property type="entry name" value="GATASE"/>
</dbReference>
<dbReference type="GO" id="GO:0005829">
    <property type="term" value="C:cytosol"/>
    <property type="evidence" value="ECO:0007669"/>
    <property type="project" value="TreeGrafter"/>
</dbReference>
<dbReference type="Pfam" id="PF00117">
    <property type="entry name" value="GATase"/>
    <property type="match status" value="1"/>
</dbReference>
<keyword evidence="9" id="KW-0315">Glutamine amidotransferase</keyword>
<evidence type="ECO:0000256" key="3">
    <source>
        <dbReference type="ARBA" id="ARBA00012291"/>
    </source>
</evidence>
<dbReference type="PANTHER" id="PTHR11550">
    <property type="entry name" value="CTP SYNTHASE"/>
    <property type="match status" value="1"/>
</dbReference>
<keyword evidence="5" id="KW-0479">Metal-binding</keyword>